<dbReference type="GO" id="GO:0006457">
    <property type="term" value="P:protein folding"/>
    <property type="evidence" value="ECO:0007669"/>
    <property type="project" value="TreeGrafter"/>
</dbReference>
<accession>A0AAD8Y7M4</accession>
<name>A0AAD8Y7M4_9STRA</name>
<evidence type="ECO:0000313" key="5">
    <source>
        <dbReference type="Proteomes" id="UP001224775"/>
    </source>
</evidence>
<keyword evidence="2" id="KW-0732">Signal</keyword>
<dbReference type="PANTHER" id="PTHR45672:SF3">
    <property type="entry name" value="THIOREDOXIN DOMAIN-CONTAINING PROTEIN 5"/>
    <property type="match status" value="1"/>
</dbReference>
<dbReference type="InterPro" id="IPR051063">
    <property type="entry name" value="PDI"/>
</dbReference>
<dbReference type="Pfam" id="PF00085">
    <property type="entry name" value="Thioredoxin"/>
    <property type="match status" value="1"/>
</dbReference>
<feature type="non-terminal residue" evidence="4">
    <location>
        <position position="1"/>
    </location>
</feature>
<gene>
    <name evidence="4" type="ORF">QTG54_009186</name>
</gene>
<dbReference type="PANTHER" id="PTHR45672">
    <property type="entry name" value="PROTEIN DISULFIDE-ISOMERASE C17H9.14C-RELATED"/>
    <property type="match status" value="1"/>
</dbReference>
<proteinExistence type="inferred from homology"/>
<evidence type="ECO:0000259" key="3">
    <source>
        <dbReference type="Pfam" id="PF00085"/>
    </source>
</evidence>
<reference evidence="4" key="1">
    <citation type="submission" date="2023-06" db="EMBL/GenBank/DDBJ databases">
        <title>Survivors Of The Sea: Transcriptome response of Skeletonema marinoi to long-term dormancy.</title>
        <authorList>
            <person name="Pinder M.I.M."/>
            <person name="Kourtchenko O."/>
            <person name="Robertson E.K."/>
            <person name="Larsson T."/>
            <person name="Maumus F."/>
            <person name="Osuna-Cruz C.M."/>
            <person name="Vancaester E."/>
            <person name="Stenow R."/>
            <person name="Vandepoele K."/>
            <person name="Ploug H."/>
            <person name="Bruchert V."/>
            <person name="Godhe A."/>
            <person name="Topel M."/>
        </authorList>
    </citation>
    <scope>NUCLEOTIDE SEQUENCE</scope>
    <source>
        <strain evidence="4">R05AC</strain>
    </source>
</reference>
<evidence type="ECO:0000256" key="1">
    <source>
        <dbReference type="ARBA" id="ARBA00006347"/>
    </source>
</evidence>
<evidence type="ECO:0000256" key="2">
    <source>
        <dbReference type="ARBA" id="ARBA00022729"/>
    </source>
</evidence>
<comment type="similarity">
    <text evidence="1">Belongs to the protein disulfide isomerase family.</text>
</comment>
<feature type="domain" description="Thioredoxin" evidence="3">
    <location>
        <begin position="48"/>
        <end position="109"/>
    </location>
</feature>
<sequence>RPTRNTPLHRNPPHHQNLRLIGNNRQRQHTLAPQILRPLVRPLCRPLPILDQAASHLAGKLSIGKIDCTIEKKICKGKFDVRGYPTLKYYRDGEFSDYPLGRDLDSIVSFGEKMSQSAVKVVKDVGRFMRCWWGVRMGLWRM</sequence>
<dbReference type="GO" id="GO:0003756">
    <property type="term" value="F:protein disulfide isomerase activity"/>
    <property type="evidence" value="ECO:0007669"/>
    <property type="project" value="TreeGrafter"/>
</dbReference>
<dbReference type="EMBL" id="JATAAI010000016">
    <property type="protein sequence ID" value="KAK1740236.1"/>
    <property type="molecule type" value="Genomic_DNA"/>
</dbReference>
<dbReference type="Proteomes" id="UP001224775">
    <property type="component" value="Unassembled WGS sequence"/>
</dbReference>
<dbReference type="Gene3D" id="3.40.30.10">
    <property type="entry name" value="Glutaredoxin"/>
    <property type="match status" value="1"/>
</dbReference>
<organism evidence="4 5">
    <name type="scientific">Skeletonema marinoi</name>
    <dbReference type="NCBI Taxonomy" id="267567"/>
    <lineage>
        <taxon>Eukaryota</taxon>
        <taxon>Sar</taxon>
        <taxon>Stramenopiles</taxon>
        <taxon>Ochrophyta</taxon>
        <taxon>Bacillariophyta</taxon>
        <taxon>Coscinodiscophyceae</taxon>
        <taxon>Thalassiosirophycidae</taxon>
        <taxon>Thalassiosirales</taxon>
        <taxon>Skeletonemataceae</taxon>
        <taxon>Skeletonema</taxon>
        <taxon>Skeletonema marinoi-dohrnii complex</taxon>
    </lineage>
</organism>
<dbReference type="InterPro" id="IPR036249">
    <property type="entry name" value="Thioredoxin-like_sf"/>
</dbReference>
<dbReference type="CDD" id="cd02961">
    <property type="entry name" value="PDI_a_family"/>
    <property type="match status" value="1"/>
</dbReference>
<protein>
    <recommendedName>
        <fullName evidence="3">Thioredoxin domain-containing protein</fullName>
    </recommendedName>
</protein>
<dbReference type="AlphaFoldDB" id="A0AAD8Y7M4"/>
<keyword evidence="5" id="KW-1185">Reference proteome</keyword>
<dbReference type="SUPFAM" id="SSF52833">
    <property type="entry name" value="Thioredoxin-like"/>
    <property type="match status" value="1"/>
</dbReference>
<evidence type="ECO:0000313" key="4">
    <source>
        <dbReference type="EMBL" id="KAK1740236.1"/>
    </source>
</evidence>
<dbReference type="InterPro" id="IPR013766">
    <property type="entry name" value="Thioredoxin_domain"/>
</dbReference>
<comment type="caution">
    <text evidence="4">The sequence shown here is derived from an EMBL/GenBank/DDBJ whole genome shotgun (WGS) entry which is preliminary data.</text>
</comment>
<dbReference type="GO" id="GO:0005783">
    <property type="term" value="C:endoplasmic reticulum"/>
    <property type="evidence" value="ECO:0007669"/>
    <property type="project" value="TreeGrafter"/>
</dbReference>